<evidence type="ECO:0000256" key="3">
    <source>
        <dbReference type="ARBA" id="ARBA00023163"/>
    </source>
</evidence>
<keyword evidence="3" id="KW-0804">Transcription</keyword>
<evidence type="ECO:0000256" key="4">
    <source>
        <dbReference type="ARBA" id="ARBA00023242"/>
    </source>
</evidence>
<dbReference type="Pfam" id="PF04729">
    <property type="entry name" value="ASF1_hist_chap"/>
    <property type="match status" value="1"/>
</dbReference>
<dbReference type="AlphaFoldDB" id="A0A8T1UEQ0"/>
<protein>
    <recommendedName>
        <fullName evidence="8">Histone-fold</fullName>
    </recommendedName>
</protein>
<dbReference type="GO" id="GO:0006366">
    <property type="term" value="P:transcription by RNA polymerase II"/>
    <property type="evidence" value="ECO:0007669"/>
    <property type="project" value="InterPro"/>
</dbReference>
<evidence type="ECO:0000256" key="1">
    <source>
        <dbReference type="ARBA" id="ARBA00004123"/>
    </source>
</evidence>
<proteinExistence type="predicted"/>
<dbReference type="VEuPathDB" id="FungiDB:PC110_g17323"/>
<feature type="region of interest" description="Disordered" evidence="5">
    <location>
        <begin position="626"/>
        <end position="666"/>
    </location>
</feature>
<reference evidence="6" key="1">
    <citation type="submission" date="2021-01" db="EMBL/GenBank/DDBJ databases">
        <title>Phytophthora aleatoria, a newly-described species from Pinus radiata is distinct from Phytophthora cactorum isolates based on comparative genomics.</title>
        <authorList>
            <person name="Mcdougal R."/>
            <person name="Panda P."/>
            <person name="Williams N."/>
            <person name="Studholme D.J."/>
        </authorList>
    </citation>
    <scope>NUCLEOTIDE SEQUENCE</scope>
    <source>
        <strain evidence="6">NZFS 3830</strain>
    </source>
</reference>
<dbReference type="PANTHER" id="PTHR12040:SF0">
    <property type="entry name" value="HISTONE CHAPERONE ASF1"/>
    <property type="match status" value="1"/>
</dbReference>
<feature type="compositionally biased region" description="Basic residues" evidence="5">
    <location>
        <begin position="116"/>
        <end position="128"/>
    </location>
</feature>
<keyword evidence="4" id="KW-0539">Nucleus</keyword>
<feature type="region of interest" description="Disordered" evidence="5">
    <location>
        <begin position="111"/>
        <end position="134"/>
    </location>
</feature>
<feature type="compositionally biased region" description="Polar residues" evidence="5">
    <location>
        <begin position="373"/>
        <end position="385"/>
    </location>
</feature>
<dbReference type="Pfam" id="PF02269">
    <property type="entry name" value="TFIID-18kDa"/>
    <property type="match status" value="1"/>
</dbReference>
<dbReference type="VEuPathDB" id="FungiDB:PC110_g17324"/>
<dbReference type="GO" id="GO:0006335">
    <property type="term" value="P:DNA replication-dependent chromatin assembly"/>
    <property type="evidence" value="ECO:0007669"/>
    <property type="project" value="TreeGrafter"/>
</dbReference>
<dbReference type="CDD" id="cd07978">
    <property type="entry name" value="HFD_TAF13"/>
    <property type="match status" value="1"/>
</dbReference>
<evidence type="ECO:0008006" key="8">
    <source>
        <dbReference type="Google" id="ProtNLM"/>
    </source>
</evidence>
<organism evidence="6 7">
    <name type="scientific">Phytophthora cactorum</name>
    <dbReference type="NCBI Taxonomy" id="29920"/>
    <lineage>
        <taxon>Eukaryota</taxon>
        <taxon>Sar</taxon>
        <taxon>Stramenopiles</taxon>
        <taxon>Oomycota</taxon>
        <taxon>Peronosporomycetes</taxon>
        <taxon>Peronosporales</taxon>
        <taxon>Peronosporaceae</taxon>
        <taxon>Phytophthora</taxon>
    </lineage>
</organism>
<evidence type="ECO:0000313" key="6">
    <source>
        <dbReference type="EMBL" id="KAG6961647.1"/>
    </source>
</evidence>
<dbReference type="GO" id="GO:0005634">
    <property type="term" value="C:nucleus"/>
    <property type="evidence" value="ECO:0007669"/>
    <property type="project" value="UniProtKB-SubCell"/>
</dbReference>
<dbReference type="GO" id="GO:0042393">
    <property type="term" value="F:histone binding"/>
    <property type="evidence" value="ECO:0007669"/>
    <property type="project" value="TreeGrafter"/>
</dbReference>
<dbReference type="Proteomes" id="UP000688947">
    <property type="component" value="Unassembled WGS sequence"/>
</dbReference>
<dbReference type="OrthoDB" id="10266074at2759"/>
<sequence length="666" mass="72804">MFVASNLATVPLGGAPSCWKSATAAEVAGPPAATLGVPESSARDELLRIDALFPMAVIEFTNSCGYNLLLKLFSTAILANQQWHQNQIFASHIPEAVLQQQYLTMTKTAEANGNAAKKKAAPKSRKRKTSDVGAAAKTGISPAKRLATDAAAAVAVNGSGAEAHAVQAQLKPFVRGELVESIKHMLFGFGDEAEPMDETSELMEDLAVEYVHAMTKKAMELATIKGKLDTECFIFLIRKDPERYDRIAELLRANDEFRAALNSGFDPSDEKIIEPSTVGAASVCDFSSFYRRMLIDSQDDVVDESCPSQFDSGSLPPMMASMRAELPRVEVLGKGNSSTVDFRESSKSNSGVCSWRPPHIQRDEAEPPKRASSEWNNRNSKTRPSASAMVLARKRKRDEQRKLLNSKKQCTDSDGSEYNAGDSEQDSLDMEEQLTAFVEYNATDMDSLDINPSQDFDDSLSPSFPNLLVLLSSSTMAYVTLTNITVLDNPTAFTNPFQFEVTFECAQPLEADLEWKITYVGSAEDESRDQVLEEVLVGPVPVGTNKFVFQSDPPNPDMIPDEDKVGVTVALVTCSYRGREFVRTGAGAPGASNDLDMDFVDDEELVKAAAQLDHNYTDIVIDGNAAEGMEEDIDLEDDEDDEADSVEEAEEEDADGDMEMEDIEQL</sequence>
<evidence type="ECO:0000256" key="2">
    <source>
        <dbReference type="ARBA" id="ARBA00023015"/>
    </source>
</evidence>
<keyword evidence="2" id="KW-0805">Transcription regulation</keyword>
<dbReference type="InterPro" id="IPR006818">
    <property type="entry name" value="ASF1-like"/>
</dbReference>
<gene>
    <name evidence="6" type="ORF">JG687_00007601</name>
</gene>
<comment type="caution">
    <text evidence="6">The sequence shown here is derived from an EMBL/GenBank/DDBJ whole genome shotgun (WGS) entry which is preliminary data.</text>
</comment>
<accession>A0A8T1UEQ0</accession>
<name>A0A8T1UEQ0_9STRA</name>
<comment type="subcellular location">
    <subcellularLocation>
        <location evidence="1">Nucleus</location>
    </subcellularLocation>
</comment>
<feature type="compositionally biased region" description="Acidic residues" evidence="5">
    <location>
        <begin position="628"/>
        <end position="666"/>
    </location>
</feature>
<feature type="region of interest" description="Disordered" evidence="5">
    <location>
        <begin position="337"/>
        <end position="428"/>
    </location>
</feature>
<evidence type="ECO:0000256" key="5">
    <source>
        <dbReference type="SAM" id="MobiDB-lite"/>
    </source>
</evidence>
<dbReference type="VEuPathDB" id="FungiDB:PC110_g17322"/>
<dbReference type="PANTHER" id="PTHR12040">
    <property type="entry name" value="ANTI-SILENCING PROTEIN 1"/>
    <property type="match status" value="1"/>
</dbReference>
<feature type="compositionally biased region" description="Basic and acidic residues" evidence="5">
    <location>
        <begin position="360"/>
        <end position="372"/>
    </location>
</feature>
<dbReference type="GO" id="GO:0000785">
    <property type="term" value="C:chromatin"/>
    <property type="evidence" value="ECO:0007669"/>
    <property type="project" value="TreeGrafter"/>
</dbReference>
<dbReference type="EMBL" id="JAENGZ010000342">
    <property type="protein sequence ID" value="KAG6961647.1"/>
    <property type="molecule type" value="Genomic_DNA"/>
</dbReference>
<dbReference type="InterPro" id="IPR003195">
    <property type="entry name" value="TFIID_TAF13"/>
</dbReference>
<evidence type="ECO:0000313" key="7">
    <source>
        <dbReference type="Proteomes" id="UP000688947"/>
    </source>
</evidence>